<evidence type="ECO:0000256" key="7">
    <source>
        <dbReference type="SAM" id="MobiDB-lite"/>
    </source>
</evidence>
<keyword evidence="2 6" id="KW-0547">Nucleotide-binding</keyword>
<dbReference type="InterPro" id="IPR000608">
    <property type="entry name" value="UBC"/>
</dbReference>
<dbReference type="PANTHER" id="PTHR24067">
    <property type="entry name" value="UBIQUITIN-CONJUGATING ENZYME E2"/>
    <property type="match status" value="1"/>
</dbReference>
<dbReference type="CDD" id="cd23811">
    <property type="entry name" value="UBCc_ScCDC34-like"/>
    <property type="match status" value="1"/>
</dbReference>
<keyword evidence="3 6" id="KW-0833">Ubl conjugation pathway</keyword>
<dbReference type="GO" id="GO:0016740">
    <property type="term" value="F:transferase activity"/>
    <property type="evidence" value="ECO:0007669"/>
    <property type="project" value="UniProtKB-KW"/>
</dbReference>
<sequence length="234" mass="27092">MATTQAAAKRLWREYKDISNPRTGLKQVHVEIDDDNIFLWKVALIVVDKDADYNGAYLKGQLKFPSNYPFSPPGFKFTPPIYHPNVYNDGRLCISILHESGNDQNDEPDNETWSPAQSVESVLLSIISLLEDPNISSPANVDAAISFKKHREEYRKRISVEVARSQSNIPEGFVMPKVEDFKHDPKEEDERQEDDEWWEDNYYEGEDDFGEEEDDDVMDDVEDDDYDQYPDSDE</sequence>
<name>A0A9P8P0H8_9ASCO</name>
<dbReference type="SUPFAM" id="SSF54495">
    <property type="entry name" value="UBC-like"/>
    <property type="match status" value="1"/>
</dbReference>
<evidence type="ECO:0000259" key="8">
    <source>
        <dbReference type="PROSITE" id="PS50127"/>
    </source>
</evidence>
<feature type="region of interest" description="Disordered" evidence="7">
    <location>
        <begin position="171"/>
        <end position="234"/>
    </location>
</feature>
<evidence type="ECO:0000256" key="2">
    <source>
        <dbReference type="ARBA" id="ARBA00022741"/>
    </source>
</evidence>
<evidence type="ECO:0000313" key="10">
    <source>
        <dbReference type="Proteomes" id="UP000769157"/>
    </source>
</evidence>
<dbReference type="EMBL" id="JAEUBE010000378">
    <property type="protein sequence ID" value="KAH3662429.1"/>
    <property type="molecule type" value="Genomic_DNA"/>
</dbReference>
<proteinExistence type="inferred from homology"/>
<evidence type="ECO:0000256" key="4">
    <source>
        <dbReference type="ARBA" id="ARBA00022840"/>
    </source>
</evidence>
<dbReference type="Gene3D" id="3.10.110.10">
    <property type="entry name" value="Ubiquitin Conjugating Enzyme"/>
    <property type="match status" value="1"/>
</dbReference>
<dbReference type="Proteomes" id="UP000769157">
    <property type="component" value="Unassembled WGS sequence"/>
</dbReference>
<dbReference type="InterPro" id="IPR050113">
    <property type="entry name" value="Ub_conjugating_enzyme"/>
</dbReference>
<organism evidence="9 10">
    <name type="scientific">Ogataea philodendri</name>
    <dbReference type="NCBI Taxonomy" id="1378263"/>
    <lineage>
        <taxon>Eukaryota</taxon>
        <taxon>Fungi</taxon>
        <taxon>Dikarya</taxon>
        <taxon>Ascomycota</taxon>
        <taxon>Saccharomycotina</taxon>
        <taxon>Pichiomycetes</taxon>
        <taxon>Pichiales</taxon>
        <taxon>Pichiaceae</taxon>
        <taxon>Ogataea</taxon>
    </lineage>
</organism>
<accession>A0A9P8P0H8</accession>
<dbReference type="GO" id="GO:0005524">
    <property type="term" value="F:ATP binding"/>
    <property type="evidence" value="ECO:0007669"/>
    <property type="project" value="UniProtKB-UniRule"/>
</dbReference>
<protein>
    <recommendedName>
        <fullName evidence="8">UBC core domain-containing protein</fullName>
    </recommendedName>
</protein>
<feature type="active site" description="Glycyl thioester intermediate" evidence="5">
    <location>
        <position position="93"/>
    </location>
</feature>
<dbReference type="PROSITE" id="PS00183">
    <property type="entry name" value="UBC_1"/>
    <property type="match status" value="1"/>
</dbReference>
<evidence type="ECO:0000256" key="5">
    <source>
        <dbReference type="PROSITE-ProRule" id="PRU10133"/>
    </source>
</evidence>
<evidence type="ECO:0000313" key="9">
    <source>
        <dbReference type="EMBL" id="KAH3662429.1"/>
    </source>
</evidence>
<keyword evidence="10" id="KW-1185">Reference proteome</keyword>
<dbReference type="InterPro" id="IPR016135">
    <property type="entry name" value="UBQ-conjugating_enzyme/RWD"/>
</dbReference>
<evidence type="ECO:0000256" key="3">
    <source>
        <dbReference type="ARBA" id="ARBA00022786"/>
    </source>
</evidence>
<keyword evidence="4 6" id="KW-0067">ATP-binding</keyword>
<comment type="caution">
    <text evidence="9">The sequence shown here is derived from an EMBL/GenBank/DDBJ whole genome shotgun (WGS) entry which is preliminary data.</text>
</comment>
<gene>
    <name evidence="9" type="ORF">OGAPHI_005681</name>
</gene>
<dbReference type="RefSeq" id="XP_046059518.1">
    <property type="nucleotide sequence ID" value="XM_046206888.1"/>
</dbReference>
<dbReference type="AlphaFoldDB" id="A0A9P8P0H8"/>
<feature type="compositionally biased region" description="Basic and acidic residues" evidence="7">
    <location>
        <begin position="177"/>
        <end position="189"/>
    </location>
</feature>
<dbReference type="SMART" id="SM00212">
    <property type="entry name" value="UBCc"/>
    <property type="match status" value="1"/>
</dbReference>
<comment type="similarity">
    <text evidence="6">Belongs to the ubiquitin-conjugating enzyme family.</text>
</comment>
<dbReference type="Pfam" id="PF00179">
    <property type="entry name" value="UQ_con"/>
    <property type="match status" value="1"/>
</dbReference>
<dbReference type="PROSITE" id="PS50127">
    <property type="entry name" value="UBC_2"/>
    <property type="match status" value="1"/>
</dbReference>
<dbReference type="OrthoDB" id="19692at2759"/>
<keyword evidence="1" id="KW-0808">Transferase</keyword>
<reference evidence="9" key="1">
    <citation type="journal article" date="2021" name="Open Biol.">
        <title>Shared evolutionary footprints suggest mitochondrial oxidative damage underlies multiple complex I losses in fungi.</title>
        <authorList>
            <person name="Schikora-Tamarit M.A."/>
            <person name="Marcet-Houben M."/>
            <person name="Nosek J."/>
            <person name="Gabaldon T."/>
        </authorList>
    </citation>
    <scope>NUCLEOTIDE SEQUENCE</scope>
    <source>
        <strain evidence="9">CBS6075</strain>
    </source>
</reference>
<reference evidence="9" key="2">
    <citation type="submission" date="2021-01" db="EMBL/GenBank/DDBJ databases">
        <authorList>
            <person name="Schikora-Tamarit M.A."/>
        </authorList>
    </citation>
    <scope>NUCLEOTIDE SEQUENCE</scope>
    <source>
        <strain evidence="9">CBS6075</strain>
    </source>
</reference>
<feature type="domain" description="UBC core" evidence="8">
    <location>
        <begin position="6"/>
        <end position="167"/>
    </location>
</feature>
<dbReference type="InterPro" id="IPR023313">
    <property type="entry name" value="UBQ-conjugating_AS"/>
</dbReference>
<evidence type="ECO:0000256" key="1">
    <source>
        <dbReference type="ARBA" id="ARBA00022679"/>
    </source>
</evidence>
<feature type="compositionally biased region" description="Acidic residues" evidence="7">
    <location>
        <begin position="190"/>
        <end position="234"/>
    </location>
</feature>
<dbReference type="GeneID" id="70237645"/>
<evidence type="ECO:0000256" key="6">
    <source>
        <dbReference type="RuleBase" id="RU362109"/>
    </source>
</evidence>